<evidence type="ECO:0000313" key="8">
    <source>
        <dbReference type="Proteomes" id="UP001162541"/>
    </source>
</evidence>
<evidence type="ECO:0000256" key="3">
    <source>
        <dbReference type="SAM" id="MobiDB-lite"/>
    </source>
</evidence>
<reference evidence="6 7" key="1">
    <citation type="submission" date="2016-03" db="EMBL/GenBank/DDBJ databases">
        <title>Mechanisms controlling the formation of the plant cell surface in tip-growing cells are functionally conserved among land plants.</title>
        <authorList>
            <person name="Honkanen S."/>
            <person name="Jones V.A."/>
            <person name="Morieri G."/>
            <person name="Champion C."/>
            <person name="Hetherington A.J."/>
            <person name="Kelly S."/>
            <person name="Saint-Marcoux D."/>
            <person name="Proust H."/>
            <person name="Prescott H."/>
            <person name="Dolan L."/>
        </authorList>
    </citation>
    <scope>NUCLEOTIDE SEQUENCE [LARGE SCALE GENOMIC DNA]</scope>
    <source>
        <strain evidence="7">cv. Tak-1 and cv. Tak-2</strain>
        <tissue evidence="6">Whole gametophyte</tissue>
    </source>
</reference>
<feature type="transmembrane region" description="Helical" evidence="4">
    <location>
        <begin position="97"/>
        <end position="118"/>
    </location>
</feature>
<keyword evidence="4" id="KW-0812">Transmembrane</keyword>
<reference evidence="5" key="2">
    <citation type="journal article" date="2019" name="Curr. Biol.">
        <title>Chromatin organization in early land plants reveals an ancestral association between H3K27me3, transposons, and constitutive heterochromatin.</title>
        <authorList>
            <person name="Montgomery S.A."/>
            <person name="Tanizawa Y."/>
            <person name="Galik B."/>
            <person name="Wang N."/>
            <person name="Ito T."/>
            <person name="Mochizuki T."/>
            <person name="Akimcheva S."/>
            <person name="Bowman J."/>
            <person name="Cognat V."/>
            <person name="Drouard L."/>
            <person name="Ekker H."/>
            <person name="Houng S."/>
            <person name="Kohchi T."/>
            <person name="Lin S."/>
            <person name="Liu L.D."/>
            <person name="Nakamura Y."/>
            <person name="Valeeva L.R."/>
            <person name="Shakirov E.V."/>
            <person name="Shippen D.E."/>
            <person name="Wei W."/>
            <person name="Yagura M."/>
            <person name="Yamaoka S."/>
            <person name="Yamato K.T."/>
            <person name="Liu C."/>
            <person name="Berger F."/>
        </authorList>
    </citation>
    <scope>NUCLEOTIDE SEQUENCE [LARGE SCALE GENOMIC DNA]</scope>
    <source>
        <strain evidence="5">Tak-1</strain>
    </source>
</reference>
<protein>
    <submittedName>
        <fullName evidence="6">Uncharacterized protein</fullName>
    </submittedName>
</protein>
<name>A0A176VTB2_MARPO</name>
<keyword evidence="4" id="KW-1133">Transmembrane helix</keyword>
<dbReference type="InterPro" id="IPR044839">
    <property type="entry name" value="NDR1-like"/>
</dbReference>
<accession>A0A176VTB2</accession>
<keyword evidence="2 4" id="KW-0472">Membrane</keyword>
<organism evidence="6 7">
    <name type="scientific">Marchantia polymorpha subsp. ruderalis</name>
    <dbReference type="NCBI Taxonomy" id="1480154"/>
    <lineage>
        <taxon>Eukaryota</taxon>
        <taxon>Viridiplantae</taxon>
        <taxon>Streptophyta</taxon>
        <taxon>Embryophyta</taxon>
        <taxon>Marchantiophyta</taxon>
        <taxon>Marchantiopsida</taxon>
        <taxon>Marchantiidae</taxon>
        <taxon>Marchantiales</taxon>
        <taxon>Marchantiaceae</taxon>
        <taxon>Marchantia</taxon>
    </lineage>
</organism>
<evidence type="ECO:0000313" key="7">
    <source>
        <dbReference type="Proteomes" id="UP000077202"/>
    </source>
</evidence>
<sequence length="282" mass="30955">MIRENRSSRISVQEVHEVTEAEAGTMPGEKVYPGSNGSATPELSPPPARDFYNISIKDQVYGTAPVVSSYRNEKKRRKCKCRNPCYAGNCNPCRCCWSWLCTLLVLIVVGGVVFYLVVRPKIPDFEVTDFRLTGLDQSLTTQQLTTVSAVTIRSHNGNNRLAFDYKSLQVRVLTQNASVSVGDGSIPPFYQGTGETVNLVGNFKATPMAIGKDTQATLTKAQSTGNLALQVNVDIKARLELASAKFIKLKIKVRCSIAVNPKVTVGSQILNKNCNYKGRPYV</sequence>
<feature type="region of interest" description="Disordered" evidence="3">
    <location>
        <begin position="26"/>
        <end position="46"/>
    </location>
</feature>
<dbReference type="EMBL" id="AP019871">
    <property type="protein sequence ID" value="BBN15457.1"/>
    <property type="molecule type" value="Genomic_DNA"/>
</dbReference>
<comment type="subcellular location">
    <subcellularLocation>
        <location evidence="1">Membrane</location>
    </subcellularLocation>
</comment>
<gene>
    <name evidence="6" type="ORF">AXG93_2402s1190</name>
    <name evidence="5" type="ORF">Mp_6g19740</name>
</gene>
<dbReference type="EMBL" id="LVLJ01002686">
    <property type="protein sequence ID" value="OAE24060.1"/>
    <property type="molecule type" value="Genomic_DNA"/>
</dbReference>
<evidence type="ECO:0000256" key="1">
    <source>
        <dbReference type="ARBA" id="ARBA00004370"/>
    </source>
</evidence>
<dbReference type="AlphaFoldDB" id="A0A176VTB2"/>
<evidence type="ECO:0000256" key="4">
    <source>
        <dbReference type="SAM" id="Phobius"/>
    </source>
</evidence>
<dbReference type="Proteomes" id="UP000077202">
    <property type="component" value="Unassembled WGS sequence"/>
</dbReference>
<dbReference type="GO" id="GO:0098542">
    <property type="term" value="P:defense response to other organism"/>
    <property type="evidence" value="ECO:0007669"/>
    <property type="project" value="InterPro"/>
</dbReference>
<dbReference type="PANTHER" id="PTHR31234">
    <property type="entry name" value="LATE EMBRYOGENESIS ABUNDANT (LEA) HYDROXYPROLINE-RICH GLYCOPROTEIN FAMILY"/>
    <property type="match status" value="1"/>
</dbReference>
<evidence type="ECO:0000313" key="6">
    <source>
        <dbReference type="EMBL" id="OAE24060.1"/>
    </source>
</evidence>
<dbReference type="GO" id="GO:0005886">
    <property type="term" value="C:plasma membrane"/>
    <property type="evidence" value="ECO:0007669"/>
    <property type="project" value="TreeGrafter"/>
</dbReference>
<dbReference type="PANTHER" id="PTHR31234:SF2">
    <property type="entry name" value="OS05G0199100 PROTEIN"/>
    <property type="match status" value="1"/>
</dbReference>
<reference evidence="8" key="3">
    <citation type="journal article" date="2020" name="Curr. Biol.">
        <title>Chromatin organization in early land plants reveals an ancestral association between H3K27me3, transposons, and constitutive heterochromatin.</title>
        <authorList>
            <person name="Montgomery S.A."/>
            <person name="Tanizawa Y."/>
            <person name="Galik B."/>
            <person name="Wang N."/>
            <person name="Ito T."/>
            <person name="Mochizuki T."/>
            <person name="Akimcheva S."/>
            <person name="Bowman J.L."/>
            <person name="Cognat V."/>
            <person name="Marechal-Drouard L."/>
            <person name="Ekker H."/>
            <person name="Hong S.F."/>
            <person name="Kohchi T."/>
            <person name="Lin S.S."/>
            <person name="Liu L.D."/>
            <person name="Nakamura Y."/>
            <person name="Valeeva L.R."/>
            <person name="Shakirov E.V."/>
            <person name="Shippen D.E."/>
            <person name="Wei W.L."/>
            <person name="Yagura M."/>
            <person name="Yamaoka S."/>
            <person name="Yamato K.T."/>
            <person name="Liu C."/>
            <person name="Berger F."/>
        </authorList>
    </citation>
    <scope>NUCLEOTIDE SEQUENCE [LARGE SCALE GENOMIC DNA]</scope>
    <source>
        <strain evidence="8">Tak-1</strain>
    </source>
</reference>
<dbReference type="Proteomes" id="UP001162541">
    <property type="component" value="Chromosome 6"/>
</dbReference>
<proteinExistence type="predicted"/>
<evidence type="ECO:0000313" key="5">
    <source>
        <dbReference type="EMBL" id="BBN15457.1"/>
    </source>
</evidence>
<keyword evidence="7" id="KW-1185">Reference proteome</keyword>
<evidence type="ECO:0000256" key="2">
    <source>
        <dbReference type="ARBA" id="ARBA00023136"/>
    </source>
</evidence>